<reference evidence="3" key="1">
    <citation type="journal article" date="2021" name="Sci. Rep.">
        <title>Diploid genomic architecture of Nitzschia inconspicua, an elite biomass production diatom.</title>
        <authorList>
            <person name="Oliver A."/>
            <person name="Podell S."/>
            <person name="Pinowska A."/>
            <person name="Traller J.C."/>
            <person name="Smith S.R."/>
            <person name="McClure R."/>
            <person name="Beliaev A."/>
            <person name="Bohutskyi P."/>
            <person name="Hill E.A."/>
            <person name="Rabines A."/>
            <person name="Zheng H."/>
            <person name="Allen L.Z."/>
            <person name="Kuo A."/>
            <person name="Grigoriev I.V."/>
            <person name="Allen A.E."/>
            <person name="Hazlebeck D."/>
            <person name="Allen E.E."/>
        </authorList>
    </citation>
    <scope>NUCLEOTIDE SEQUENCE</scope>
    <source>
        <strain evidence="3">Hildebrandi</strain>
    </source>
</reference>
<dbReference type="EMBL" id="JAGRRH010000023">
    <property type="protein sequence ID" value="KAG7343844.1"/>
    <property type="molecule type" value="Genomic_DNA"/>
</dbReference>
<feature type="compositionally biased region" description="Basic and acidic residues" evidence="1">
    <location>
        <begin position="15"/>
        <end position="24"/>
    </location>
</feature>
<reference evidence="3" key="2">
    <citation type="submission" date="2021-04" db="EMBL/GenBank/DDBJ databases">
        <authorList>
            <person name="Podell S."/>
        </authorList>
    </citation>
    <scope>NUCLEOTIDE SEQUENCE</scope>
    <source>
        <strain evidence="3">Hildebrandi</strain>
    </source>
</reference>
<protein>
    <recommendedName>
        <fullName evidence="2">MBD domain-containing protein</fullName>
    </recommendedName>
</protein>
<dbReference type="GO" id="GO:0003677">
    <property type="term" value="F:DNA binding"/>
    <property type="evidence" value="ECO:0007669"/>
    <property type="project" value="InterPro"/>
</dbReference>
<gene>
    <name evidence="3" type="ORF">IV203_021852</name>
</gene>
<evidence type="ECO:0000259" key="2">
    <source>
        <dbReference type="PROSITE" id="PS50982"/>
    </source>
</evidence>
<feature type="domain" description="MBD" evidence="2">
    <location>
        <begin position="305"/>
        <end position="377"/>
    </location>
</feature>
<feature type="compositionally biased region" description="Basic and acidic residues" evidence="1">
    <location>
        <begin position="36"/>
        <end position="46"/>
    </location>
</feature>
<sequence>MKGQVEVAMETETDDHEKVSKDTDPDATTATNSVTGKEKKPAKEPLEEPDQSLIGVNVAKDFDGVPYIGQIMGARKSEEGPLYKVLYRDGDEEEYSTQEVLEGKEKYNLLQAEMWDCMTTMIEGLNVDALKDAGITTISDLELFGGGAASTKDPASGTPFDSLDMPLKTKQQLFITATYLLNDQILTKDSKFSDMARYNHAKATGTLSKPRSLRSSTRTVPKKAKVVKAAATIKKARGRPPKNAVKEVVTEKKAPKPAGRNTMASKIGAAKSTNPAPKKSSAPKAKANSGTTAKVTYSGPPTDPLEGVPDWPGSASEGWKFTIKERGGGSNIVDQYWTTPGGIILRSKKEVRKFLVALEQNDGDEKEAKKSYQSVKL</sequence>
<dbReference type="PROSITE" id="PS50982">
    <property type="entry name" value="MBD"/>
    <property type="match status" value="1"/>
</dbReference>
<feature type="compositionally biased region" description="Basic and acidic residues" evidence="1">
    <location>
        <begin position="244"/>
        <end position="254"/>
    </location>
</feature>
<evidence type="ECO:0000256" key="1">
    <source>
        <dbReference type="SAM" id="MobiDB-lite"/>
    </source>
</evidence>
<dbReference type="InterPro" id="IPR001739">
    <property type="entry name" value="Methyl_CpG_DNA-bd"/>
</dbReference>
<comment type="caution">
    <text evidence="3">The sequence shown here is derived from an EMBL/GenBank/DDBJ whole genome shotgun (WGS) entry which is preliminary data.</text>
</comment>
<name>A0A9K3PGA7_9STRA</name>
<dbReference type="OrthoDB" id="49455at2759"/>
<organism evidence="3 4">
    <name type="scientific">Nitzschia inconspicua</name>
    <dbReference type="NCBI Taxonomy" id="303405"/>
    <lineage>
        <taxon>Eukaryota</taxon>
        <taxon>Sar</taxon>
        <taxon>Stramenopiles</taxon>
        <taxon>Ochrophyta</taxon>
        <taxon>Bacillariophyta</taxon>
        <taxon>Bacillariophyceae</taxon>
        <taxon>Bacillariophycidae</taxon>
        <taxon>Bacillariales</taxon>
        <taxon>Bacillariaceae</taxon>
        <taxon>Nitzschia</taxon>
    </lineage>
</organism>
<keyword evidence="4" id="KW-1185">Reference proteome</keyword>
<dbReference type="AlphaFoldDB" id="A0A9K3PGA7"/>
<evidence type="ECO:0000313" key="3">
    <source>
        <dbReference type="EMBL" id="KAG7343844.1"/>
    </source>
</evidence>
<proteinExistence type="predicted"/>
<feature type="compositionally biased region" description="Low complexity" evidence="1">
    <location>
        <begin position="269"/>
        <end position="289"/>
    </location>
</feature>
<accession>A0A9K3PGA7</accession>
<dbReference type="Proteomes" id="UP000693970">
    <property type="component" value="Unassembled WGS sequence"/>
</dbReference>
<evidence type="ECO:0000313" key="4">
    <source>
        <dbReference type="Proteomes" id="UP000693970"/>
    </source>
</evidence>
<feature type="compositionally biased region" description="Polar residues" evidence="1">
    <location>
        <begin position="26"/>
        <end position="35"/>
    </location>
</feature>
<feature type="region of interest" description="Disordered" evidence="1">
    <location>
        <begin position="1"/>
        <end position="52"/>
    </location>
</feature>
<feature type="region of interest" description="Disordered" evidence="1">
    <location>
        <begin position="231"/>
        <end position="317"/>
    </location>
</feature>